<evidence type="ECO:0000256" key="1">
    <source>
        <dbReference type="ARBA" id="ARBA00022729"/>
    </source>
</evidence>
<accession>A0A2T0X3A1</accession>
<dbReference type="EMBL" id="PVTT01000002">
    <property type="protein sequence ID" value="PRY93411.1"/>
    <property type="molecule type" value="Genomic_DNA"/>
</dbReference>
<proteinExistence type="predicted"/>
<name>A0A2T0X3A1_9RHOB</name>
<dbReference type="InterPro" id="IPR007450">
    <property type="entry name" value="BamE_dom"/>
</dbReference>
<feature type="signal peptide" evidence="3">
    <location>
        <begin position="1"/>
        <end position="29"/>
    </location>
</feature>
<organism evidence="5 6">
    <name type="scientific">Hasllibacter halocynthiae</name>
    <dbReference type="NCBI Taxonomy" id="595589"/>
    <lineage>
        <taxon>Bacteria</taxon>
        <taxon>Pseudomonadati</taxon>
        <taxon>Pseudomonadota</taxon>
        <taxon>Alphaproteobacteria</taxon>
        <taxon>Rhodobacterales</taxon>
        <taxon>Roseobacteraceae</taxon>
        <taxon>Hasllibacter</taxon>
    </lineage>
</organism>
<protein>
    <submittedName>
        <fullName evidence="5">SmpA/OmlA family protein</fullName>
    </submittedName>
</protein>
<dbReference type="Proteomes" id="UP000238801">
    <property type="component" value="Unassembled WGS sequence"/>
</dbReference>
<dbReference type="RefSeq" id="WP_158259411.1">
    <property type="nucleotide sequence ID" value="NZ_PVTT01000002.1"/>
</dbReference>
<dbReference type="GO" id="GO:0019867">
    <property type="term" value="C:outer membrane"/>
    <property type="evidence" value="ECO:0007669"/>
    <property type="project" value="InterPro"/>
</dbReference>
<reference evidence="5 6" key="1">
    <citation type="submission" date="2018-03" db="EMBL/GenBank/DDBJ databases">
        <title>Genomic Encyclopedia of Archaeal and Bacterial Type Strains, Phase II (KMG-II): from individual species to whole genera.</title>
        <authorList>
            <person name="Goeker M."/>
        </authorList>
    </citation>
    <scope>NUCLEOTIDE SEQUENCE [LARGE SCALE GENOMIC DNA]</scope>
    <source>
        <strain evidence="5 6">DSM 29318</strain>
    </source>
</reference>
<dbReference type="OrthoDB" id="7867965at2"/>
<keyword evidence="1 3" id="KW-0732">Signal</keyword>
<evidence type="ECO:0000313" key="6">
    <source>
        <dbReference type="Proteomes" id="UP000238801"/>
    </source>
</evidence>
<feature type="chain" id="PRO_5015536248" evidence="3">
    <location>
        <begin position="30"/>
        <end position="144"/>
    </location>
</feature>
<dbReference type="Gene3D" id="3.30.1450.10">
    <property type="match status" value="1"/>
</dbReference>
<sequence>MNATRLPAALALSLAIAFGGASLPGPAAAELDVVDPDRGFPRVSRPYESMDAAFSRVGIPRSVAQIRQVRVGGTKADLVRALGRPVSAYADGSWNYDLSLDYPQANRLVCQYRVYFDAAGRVEETVWRRPQCAAVVRGGRRRAP</sequence>
<feature type="domain" description="Outer membrane protein assembly factor BamE" evidence="4">
    <location>
        <begin position="64"/>
        <end position="123"/>
    </location>
</feature>
<evidence type="ECO:0000259" key="4">
    <source>
        <dbReference type="Pfam" id="PF04355"/>
    </source>
</evidence>
<dbReference type="InterPro" id="IPR037873">
    <property type="entry name" value="BamE-like"/>
</dbReference>
<gene>
    <name evidence="5" type="ORF">BCF33_2279</name>
</gene>
<keyword evidence="2" id="KW-0472">Membrane</keyword>
<evidence type="ECO:0000313" key="5">
    <source>
        <dbReference type="EMBL" id="PRY93411.1"/>
    </source>
</evidence>
<dbReference type="AlphaFoldDB" id="A0A2T0X3A1"/>
<evidence type="ECO:0000256" key="3">
    <source>
        <dbReference type="SAM" id="SignalP"/>
    </source>
</evidence>
<keyword evidence="6" id="KW-1185">Reference proteome</keyword>
<evidence type="ECO:0000256" key="2">
    <source>
        <dbReference type="ARBA" id="ARBA00023136"/>
    </source>
</evidence>
<comment type="caution">
    <text evidence="5">The sequence shown here is derived from an EMBL/GenBank/DDBJ whole genome shotgun (WGS) entry which is preliminary data.</text>
</comment>
<dbReference type="Pfam" id="PF04355">
    <property type="entry name" value="BamE"/>
    <property type="match status" value="1"/>
</dbReference>